<proteinExistence type="predicted"/>
<sequence>MKARAQSSFDAYYVRANSCRMHWQLVWLFHKLTFYTKSFLGGIGKHLGMFLEEDLRAASLWERKEGTNLSYG</sequence>
<organism evidence="1">
    <name type="scientific">Arundo donax</name>
    <name type="common">Giant reed</name>
    <name type="synonym">Donax arundinaceus</name>
    <dbReference type="NCBI Taxonomy" id="35708"/>
    <lineage>
        <taxon>Eukaryota</taxon>
        <taxon>Viridiplantae</taxon>
        <taxon>Streptophyta</taxon>
        <taxon>Embryophyta</taxon>
        <taxon>Tracheophyta</taxon>
        <taxon>Spermatophyta</taxon>
        <taxon>Magnoliopsida</taxon>
        <taxon>Liliopsida</taxon>
        <taxon>Poales</taxon>
        <taxon>Poaceae</taxon>
        <taxon>PACMAD clade</taxon>
        <taxon>Arundinoideae</taxon>
        <taxon>Arundineae</taxon>
        <taxon>Arundo</taxon>
    </lineage>
</organism>
<evidence type="ECO:0000313" key="1">
    <source>
        <dbReference type="EMBL" id="JAD57313.1"/>
    </source>
</evidence>
<accession>A0A0A9B582</accession>
<reference evidence="1" key="2">
    <citation type="journal article" date="2015" name="Data Brief">
        <title>Shoot transcriptome of the giant reed, Arundo donax.</title>
        <authorList>
            <person name="Barrero R.A."/>
            <person name="Guerrero F.D."/>
            <person name="Moolhuijzen P."/>
            <person name="Goolsby J.A."/>
            <person name="Tidwell J."/>
            <person name="Bellgard S.E."/>
            <person name="Bellgard M.I."/>
        </authorList>
    </citation>
    <scope>NUCLEOTIDE SEQUENCE</scope>
    <source>
        <tissue evidence="1">Shoot tissue taken approximately 20 cm above the soil surface</tissue>
    </source>
</reference>
<dbReference type="EMBL" id="GBRH01240582">
    <property type="protein sequence ID" value="JAD57313.1"/>
    <property type="molecule type" value="Transcribed_RNA"/>
</dbReference>
<reference evidence="1" key="1">
    <citation type="submission" date="2014-09" db="EMBL/GenBank/DDBJ databases">
        <authorList>
            <person name="Magalhaes I.L.F."/>
            <person name="Oliveira U."/>
            <person name="Santos F.R."/>
            <person name="Vidigal T.H.D.A."/>
            <person name="Brescovit A.D."/>
            <person name="Santos A.J."/>
        </authorList>
    </citation>
    <scope>NUCLEOTIDE SEQUENCE</scope>
    <source>
        <tissue evidence="1">Shoot tissue taken approximately 20 cm above the soil surface</tissue>
    </source>
</reference>
<protein>
    <submittedName>
        <fullName evidence="1">Uncharacterized protein</fullName>
    </submittedName>
</protein>
<dbReference type="AlphaFoldDB" id="A0A0A9B582"/>
<name>A0A0A9B582_ARUDO</name>